<dbReference type="InterPro" id="IPR045341">
    <property type="entry name" value="DUF6532"/>
</dbReference>
<name>A0A0C3JSV1_PISTI</name>
<dbReference type="Proteomes" id="UP000054217">
    <property type="component" value="Unassembled WGS sequence"/>
</dbReference>
<protein>
    <recommendedName>
        <fullName evidence="1">DUF6532 domain-containing protein</fullName>
    </recommendedName>
</protein>
<dbReference type="Pfam" id="PF20149">
    <property type="entry name" value="DUF6532"/>
    <property type="match status" value="1"/>
</dbReference>
<keyword evidence="3" id="KW-1185">Reference proteome</keyword>
<dbReference type="AlphaFoldDB" id="A0A0C3JSV1"/>
<evidence type="ECO:0000259" key="1">
    <source>
        <dbReference type="Pfam" id="PF20149"/>
    </source>
</evidence>
<dbReference type="HOGENOM" id="CLU_3129916_0_0_1"/>
<evidence type="ECO:0000313" key="3">
    <source>
        <dbReference type="Proteomes" id="UP000054217"/>
    </source>
</evidence>
<evidence type="ECO:0000313" key="2">
    <source>
        <dbReference type="EMBL" id="KIO00552.1"/>
    </source>
</evidence>
<proteinExistence type="predicted"/>
<feature type="domain" description="DUF6532" evidence="1">
    <location>
        <begin position="3"/>
        <end position="48"/>
    </location>
</feature>
<dbReference type="OrthoDB" id="3268553at2759"/>
<dbReference type="InParanoid" id="A0A0C3JSV1"/>
<gene>
    <name evidence="2" type="ORF">M404DRAFT_152522</name>
</gene>
<reference evidence="2 3" key="1">
    <citation type="submission" date="2014-04" db="EMBL/GenBank/DDBJ databases">
        <authorList>
            <consortium name="DOE Joint Genome Institute"/>
            <person name="Kuo A."/>
            <person name="Kohler A."/>
            <person name="Costa M.D."/>
            <person name="Nagy L.G."/>
            <person name="Floudas D."/>
            <person name="Copeland A."/>
            <person name="Barry K.W."/>
            <person name="Cichocki N."/>
            <person name="Veneault-Fourrey C."/>
            <person name="LaButti K."/>
            <person name="Lindquist E.A."/>
            <person name="Lipzen A."/>
            <person name="Lundell T."/>
            <person name="Morin E."/>
            <person name="Murat C."/>
            <person name="Sun H."/>
            <person name="Tunlid A."/>
            <person name="Henrissat B."/>
            <person name="Grigoriev I.V."/>
            <person name="Hibbett D.S."/>
            <person name="Martin F."/>
            <person name="Nordberg H.P."/>
            <person name="Cantor M.N."/>
            <person name="Hua S.X."/>
        </authorList>
    </citation>
    <scope>NUCLEOTIDE SEQUENCE [LARGE SCALE GENOMIC DNA]</scope>
    <source>
        <strain evidence="2 3">Marx 270</strain>
    </source>
</reference>
<reference evidence="3" key="2">
    <citation type="submission" date="2015-01" db="EMBL/GenBank/DDBJ databases">
        <title>Evolutionary Origins and Diversification of the Mycorrhizal Mutualists.</title>
        <authorList>
            <consortium name="DOE Joint Genome Institute"/>
            <consortium name="Mycorrhizal Genomics Consortium"/>
            <person name="Kohler A."/>
            <person name="Kuo A."/>
            <person name="Nagy L.G."/>
            <person name="Floudas D."/>
            <person name="Copeland A."/>
            <person name="Barry K.W."/>
            <person name="Cichocki N."/>
            <person name="Veneault-Fourrey C."/>
            <person name="LaButti K."/>
            <person name="Lindquist E.A."/>
            <person name="Lipzen A."/>
            <person name="Lundell T."/>
            <person name="Morin E."/>
            <person name="Murat C."/>
            <person name="Riley R."/>
            <person name="Ohm R."/>
            <person name="Sun H."/>
            <person name="Tunlid A."/>
            <person name="Henrissat B."/>
            <person name="Grigoriev I.V."/>
            <person name="Hibbett D.S."/>
            <person name="Martin F."/>
        </authorList>
    </citation>
    <scope>NUCLEOTIDE SEQUENCE [LARGE SCALE GENOMIC DNA]</scope>
    <source>
        <strain evidence="3">Marx 270</strain>
    </source>
</reference>
<organism evidence="2 3">
    <name type="scientific">Pisolithus tinctorius Marx 270</name>
    <dbReference type="NCBI Taxonomy" id="870435"/>
    <lineage>
        <taxon>Eukaryota</taxon>
        <taxon>Fungi</taxon>
        <taxon>Dikarya</taxon>
        <taxon>Basidiomycota</taxon>
        <taxon>Agaricomycotina</taxon>
        <taxon>Agaricomycetes</taxon>
        <taxon>Agaricomycetidae</taxon>
        <taxon>Boletales</taxon>
        <taxon>Sclerodermatineae</taxon>
        <taxon>Pisolithaceae</taxon>
        <taxon>Pisolithus</taxon>
    </lineage>
</organism>
<dbReference type="EMBL" id="KN831995">
    <property type="protein sequence ID" value="KIO00552.1"/>
    <property type="molecule type" value="Genomic_DNA"/>
</dbReference>
<sequence>GFLKVPLIQKIINMMWFTNKHDEGVKFPEHFKPFPYLVLVLILTAVCHPL</sequence>
<accession>A0A0C3JSV1</accession>
<dbReference type="STRING" id="870435.A0A0C3JSV1"/>
<feature type="non-terminal residue" evidence="2">
    <location>
        <position position="1"/>
    </location>
</feature>